<dbReference type="GO" id="GO:0000293">
    <property type="term" value="F:ferric-chelate reductase activity"/>
    <property type="evidence" value="ECO:0007669"/>
    <property type="project" value="TreeGrafter"/>
</dbReference>
<comment type="caution">
    <text evidence="10">The sequence shown here is derived from an EMBL/GenBank/DDBJ whole genome shotgun (WGS) entry which is preliminary data.</text>
</comment>
<evidence type="ECO:0000256" key="4">
    <source>
        <dbReference type="ARBA" id="ARBA00022989"/>
    </source>
</evidence>
<dbReference type="EMBL" id="JAUKUD010000006">
    <property type="protein sequence ID" value="KAK0741572.1"/>
    <property type="molecule type" value="Genomic_DNA"/>
</dbReference>
<feature type="transmembrane region" description="Helical" evidence="7">
    <location>
        <begin position="218"/>
        <end position="236"/>
    </location>
</feature>
<evidence type="ECO:0000256" key="2">
    <source>
        <dbReference type="ARBA" id="ARBA00022448"/>
    </source>
</evidence>
<organism evidence="10 11">
    <name type="scientific">Schizothecium vesticola</name>
    <dbReference type="NCBI Taxonomy" id="314040"/>
    <lineage>
        <taxon>Eukaryota</taxon>
        <taxon>Fungi</taxon>
        <taxon>Dikarya</taxon>
        <taxon>Ascomycota</taxon>
        <taxon>Pezizomycotina</taxon>
        <taxon>Sordariomycetes</taxon>
        <taxon>Sordariomycetidae</taxon>
        <taxon>Sordariales</taxon>
        <taxon>Schizotheciaceae</taxon>
        <taxon>Schizothecium</taxon>
    </lineage>
</organism>
<dbReference type="PANTHER" id="PTHR32361">
    <property type="entry name" value="FERRIC/CUPRIC REDUCTASE TRANSMEMBRANE COMPONENT"/>
    <property type="match status" value="1"/>
</dbReference>
<dbReference type="GO" id="GO:0015677">
    <property type="term" value="P:copper ion import"/>
    <property type="evidence" value="ECO:0007669"/>
    <property type="project" value="TreeGrafter"/>
</dbReference>
<feature type="transmembrane region" description="Helical" evidence="7">
    <location>
        <begin position="295"/>
        <end position="315"/>
    </location>
</feature>
<dbReference type="InterPro" id="IPR013130">
    <property type="entry name" value="Fe3_Rdtase_TM_dom"/>
</dbReference>
<dbReference type="Pfam" id="PF01794">
    <property type="entry name" value="Ferric_reduct"/>
    <property type="match status" value="1"/>
</dbReference>
<evidence type="ECO:0000256" key="1">
    <source>
        <dbReference type="ARBA" id="ARBA00004141"/>
    </source>
</evidence>
<sequence>MRGPSALVAVSLLAGTAQCAKGIVGFGTHPYDLPCAHACQRSITSFKLSCSHDMEEEGHSHGPYAMTPPSCRAQDEPYLSTLAWCMHVKCSDVKTSQLQAFWKKSGTEDPPVAAMWDYPTALASSSEPSVALTEDTAVLNFTAIANEDTYLAQYNSRQCTGRPGLKESMGKMMSCRTSIMSRLVDKAKPLLVYPDLVGKYQVRPLPYRLGNAPTVGQALYMAIFTILVVIFCAVSYETKQPHAWFATREKEVTAYVFYRTGYLTFALMPLVLLFSSRNNVLLWVTNWSHSTFFLLHRWVARICALLAFLHTLLALPLYYPAEAKKDTLYEFFLASHIIFSVFVLVGCWYHIYYWLPLAWGYEVLFRLGRLIKAGMRRSWVVELGEGYLRIDVGDLRWGAEPGSHVYAYFPTTNKFRPWENHPPVPTESADLEKRDATQERTKAVRDGFTMAGVTLLVKKAAGATNASRLLKYDRLLLVAGEIGITGVIQYVSLHPNVKLCWSVKQMAECLVKELGEALHNVEERDVRVGRRLNVDSLFVEEAEAGWTRVGVVMSGPGGLCDDVRAAVVVAAKKSKVVFELEVDAYS</sequence>
<dbReference type="GO" id="GO:0005886">
    <property type="term" value="C:plasma membrane"/>
    <property type="evidence" value="ECO:0007669"/>
    <property type="project" value="TreeGrafter"/>
</dbReference>
<dbReference type="GO" id="GO:0006826">
    <property type="term" value="P:iron ion transport"/>
    <property type="evidence" value="ECO:0007669"/>
    <property type="project" value="TreeGrafter"/>
</dbReference>
<dbReference type="AlphaFoldDB" id="A0AA40K0Y1"/>
<evidence type="ECO:0000256" key="8">
    <source>
        <dbReference type="SAM" id="SignalP"/>
    </source>
</evidence>
<keyword evidence="11" id="KW-1185">Reference proteome</keyword>
<dbReference type="InterPro" id="IPR051410">
    <property type="entry name" value="Ferric/Cupric_Reductase"/>
</dbReference>
<gene>
    <name evidence="10" type="ORF">B0T18DRAFT_440770</name>
</gene>
<evidence type="ECO:0000256" key="7">
    <source>
        <dbReference type="SAM" id="Phobius"/>
    </source>
</evidence>
<keyword evidence="8" id="KW-0732">Signal</keyword>
<feature type="transmembrane region" description="Helical" evidence="7">
    <location>
        <begin position="327"/>
        <end position="345"/>
    </location>
</feature>
<feature type="transmembrane region" description="Helical" evidence="7">
    <location>
        <begin position="256"/>
        <end position="275"/>
    </location>
</feature>
<evidence type="ECO:0000256" key="6">
    <source>
        <dbReference type="ARBA" id="ARBA00023136"/>
    </source>
</evidence>
<dbReference type="CDD" id="cd06186">
    <property type="entry name" value="NOX_Duox_like_FAD_NADP"/>
    <property type="match status" value="1"/>
</dbReference>
<evidence type="ECO:0000313" key="11">
    <source>
        <dbReference type="Proteomes" id="UP001172155"/>
    </source>
</evidence>
<evidence type="ECO:0000256" key="3">
    <source>
        <dbReference type="ARBA" id="ARBA00022692"/>
    </source>
</evidence>
<keyword evidence="6 7" id="KW-0472">Membrane</keyword>
<accession>A0AA40K0Y1</accession>
<dbReference type="PANTHER" id="PTHR32361:SF9">
    <property type="entry name" value="FERRIC REDUCTASE TRANSMEMBRANE COMPONENT 3-RELATED"/>
    <property type="match status" value="1"/>
</dbReference>
<feature type="chain" id="PRO_5041262488" description="Ferric oxidoreductase domain-containing protein" evidence="8">
    <location>
        <begin position="23"/>
        <end position="586"/>
    </location>
</feature>
<evidence type="ECO:0000256" key="5">
    <source>
        <dbReference type="ARBA" id="ARBA00023065"/>
    </source>
</evidence>
<keyword evidence="3 7" id="KW-0812">Transmembrane</keyword>
<dbReference type="Proteomes" id="UP001172155">
    <property type="component" value="Unassembled WGS sequence"/>
</dbReference>
<keyword evidence="5" id="KW-0406">Ion transport</keyword>
<protein>
    <recommendedName>
        <fullName evidence="9">Ferric oxidoreductase domain-containing protein</fullName>
    </recommendedName>
</protein>
<proteinExistence type="predicted"/>
<dbReference type="GO" id="GO:0006879">
    <property type="term" value="P:intracellular iron ion homeostasis"/>
    <property type="evidence" value="ECO:0007669"/>
    <property type="project" value="TreeGrafter"/>
</dbReference>
<evidence type="ECO:0000259" key="9">
    <source>
        <dbReference type="Pfam" id="PF01794"/>
    </source>
</evidence>
<name>A0AA40K0Y1_9PEZI</name>
<feature type="signal peptide" evidence="8">
    <location>
        <begin position="1"/>
        <end position="22"/>
    </location>
</feature>
<keyword evidence="2" id="KW-0813">Transport</keyword>
<evidence type="ECO:0000313" key="10">
    <source>
        <dbReference type="EMBL" id="KAK0741572.1"/>
    </source>
</evidence>
<comment type="subcellular location">
    <subcellularLocation>
        <location evidence="1">Membrane</location>
        <topology evidence="1">Multi-pass membrane protein</topology>
    </subcellularLocation>
</comment>
<feature type="domain" description="Ferric oxidoreductase" evidence="9">
    <location>
        <begin position="260"/>
        <end position="319"/>
    </location>
</feature>
<keyword evidence="4 7" id="KW-1133">Transmembrane helix</keyword>
<reference evidence="10" key="1">
    <citation type="submission" date="2023-06" db="EMBL/GenBank/DDBJ databases">
        <title>Genome-scale phylogeny and comparative genomics of the fungal order Sordariales.</title>
        <authorList>
            <consortium name="Lawrence Berkeley National Laboratory"/>
            <person name="Hensen N."/>
            <person name="Bonometti L."/>
            <person name="Westerberg I."/>
            <person name="Brannstrom I.O."/>
            <person name="Guillou S."/>
            <person name="Cros-Aarteil S."/>
            <person name="Calhoun S."/>
            <person name="Haridas S."/>
            <person name="Kuo A."/>
            <person name="Mondo S."/>
            <person name="Pangilinan J."/>
            <person name="Riley R."/>
            <person name="LaButti K."/>
            <person name="Andreopoulos B."/>
            <person name="Lipzen A."/>
            <person name="Chen C."/>
            <person name="Yanf M."/>
            <person name="Daum C."/>
            <person name="Ng V."/>
            <person name="Clum A."/>
            <person name="Steindorff A."/>
            <person name="Ohm R."/>
            <person name="Martin F."/>
            <person name="Silar P."/>
            <person name="Natvig D."/>
            <person name="Lalanne C."/>
            <person name="Gautier V."/>
            <person name="Ament-velasquez S.L."/>
            <person name="Kruys A."/>
            <person name="Hutchinson M.I."/>
            <person name="Powell A.J."/>
            <person name="Barry K."/>
            <person name="Miller A.N."/>
            <person name="Grigoriev I.V."/>
            <person name="Debuchy R."/>
            <person name="Gladieux P."/>
            <person name="Thoren M.H."/>
            <person name="Johannesson H."/>
        </authorList>
    </citation>
    <scope>NUCLEOTIDE SEQUENCE</scope>
    <source>
        <strain evidence="10">SMH3187-1</strain>
    </source>
</reference>